<evidence type="ECO:0000259" key="7">
    <source>
        <dbReference type="Pfam" id="PF02601"/>
    </source>
</evidence>
<evidence type="ECO:0000259" key="8">
    <source>
        <dbReference type="Pfam" id="PF13742"/>
    </source>
</evidence>
<comment type="subunit">
    <text evidence="5">Heterooligomer composed of large and small subunits.</text>
</comment>
<keyword evidence="2 5" id="KW-0540">Nuclease</keyword>
<evidence type="ECO:0000256" key="1">
    <source>
        <dbReference type="ARBA" id="ARBA00022490"/>
    </source>
</evidence>
<comment type="catalytic activity">
    <reaction evidence="5 6">
        <text>Exonucleolytic cleavage in either 5'- to 3'- or 3'- to 5'-direction to yield nucleoside 5'-phosphates.</text>
        <dbReference type="EC" id="3.1.11.6"/>
    </reaction>
</comment>
<dbReference type="GO" id="GO:0008855">
    <property type="term" value="F:exodeoxyribonuclease VII activity"/>
    <property type="evidence" value="ECO:0007669"/>
    <property type="project" value="UniProtKB-UniRule"/>
</dbReference>
<name>A0A220VE64_9GAMM</name>
<dbReference type="NCBIfam" id="TIGR00237">
    <property type="entry name" value="xseA"/>
    <property type="match status" value="1"/>
</dbReference>
<dbReference type="GO" id="GO:0003676">
    <property type="term" value="F:nucleic acid binding"/>
    <property type="evidence" value="ECO:0007669"/>
    <property type="project" value="InterPro"/>
</dbReference>
<reference evidence="9 10" key="1">
    <citation type="journal article" date="2016" name="Int. J. Syst. Evol. Microbiol.">
        <title>Paraphotobacterium marinum gen. nov., sp. nov., a member of the family Vibrionaceae, isolated from surface seawater.</title>
        <authorList>
            <person name="Huang Z."/>
            <person name="Dong C."/>
            <person name="Shao Z."/>
        </authorList>
    </citation>
    <scope>NUCLEOTIDE SEQUENCE [LARGE SCALE GENOMIC DNA]</scope>
    <source>
        <strain evidence="9 10">NSCS20N07D</strain>
    </source>
</reference>
<feature type="domain" description="OB-fold nucleic acid binding" evidence="8">
    <location>
        <begin position="8"/>
        <end position="99"/>
    </location>
</feature>
<dbReference type="EC" id="3.1.11.6" evidence="5"/>
<gene>
    <name evidence="5 9" type="primary">xseA</name>
    <name evidence="9" type="ORF">CF386_05250</name>
</gene>
<dbReference type="PANTHER" id="PTHR30008:SF0">
    <property type="entry name" value="EXODEOXYRIBONUCLEASE 7 LARGE SUBUNIT"/>
    <property type="match status" value="1"/>
</dbReference>
<dbReference type="PANTHER" id="PTHR30008">
    <property type="entry name" value="EXODEOXYRIBONUCLEASE 7 LARGE SUBUNIT"/>
    <property type="match status" value="1"/>
</dbReference>
<dbReference type="Pfam" id="PF02601">
    <property type="entry name" value="Exonuc_VII_L"/>
    <property type="match status" value="1"/>
</dbReference>
<dbReference type="HAMAP" id="MF_00378">
    <property type="entry name" value="Exonuc_7_L"/>
    <property type="match status" value="1"/>
</dbReference>
<keyword evidence="10" id="KW-1185">Reference proteome</keyword>
<evidence type="ECO:0000313" key="10">
    <source>
        <dbReference type="Proteomes" id="UP000242175"/>
    </source>
</evidence>
<dbReference type="InterPro" id="IPR020579">
    <property type="entry name" value="Exonuc_VII_lsu_C"/>
</dbReference>
<keyword evidence="3 5" id="KW-0378">Hydrolase</keyword>
<comment type="function">
    <text evidence="5">Bidirectionally degrades single-stranded DNA into large acid-insoluble oligonucleotides, which are then degraded further into small acid-soluble oligonucleotides.</text>
</comment>
<evidence type="ECO:0000256" key="2">
    <source>
        <dbReference type="ARBA" id="ARBA00022722"/>
    </source>
</evidence>
<dbReference type="GO" id="GO:0009318">
    <property type="term" value="C:exodeoxyribonuclease VII complex"/>
    <property type="evidence" value="ECO:0007669"/>
    <property type="project" value="UniProtKB-UniRule"/>
</dbReference>
<proteinExistence type="inferred from homology"/>
<dbReference type="KEGG" id="pmai:CF386_05250"/>
<evidence type="ECO:0000256" key="4">
    <source>
        <dbReference type="ARBA" id="ARBA00022839"/>
    </source>
</evidence>
<dbReference type="OrthoDB" id="9802795at2"/>
<organism evidence="9 10">
    <name type="scientific">Paraphotobacterium marinum</name>
    <dbReference type="NCBI Taxonomy" id="1755811"/>
    <lineage>
        <taxon>Bacteria</taxon>
        <taxon>Pseudomonadati</taxon>
        <taxon>Pseudomonadota</taxon>
        <taxon>Gammaproteobacteria</taxon>
        <taxon>Vibrionales</taxon>
        <taxon>Vibrionaceae</taxon>
        <taxon>Paraphotobacterium</taxon>
    </lineage>
</organism>
<dbReference type="Pfam" id="PF13742">
    <property type="entry name" value="tRNA_anti_2"/>
    <property type="match status" value="1"/>
</dbReference>
<dbReference type="AlphaFoldDB" id="A0A220VE64"/>
<evidence type="ECO:0000313" key="9">
    <source>
        <dbReference type="EMBL" id="ASK78452.1"/>
    </source>
</evidence>
<dbReference type="InterPro" id="IPR003753">
    <property type="entry name" value="Exonuc_VII_L"/>
</dbReference>
<keyword evidence="4 5" id="KW-0269">Exonuclease</keyword>
<evidence type="ECO:0000256" key="6">
    <source>
        <dbReference type="RuleBase" id="RU004355"/>
    </source>
</evidence>
<comment type="similarity">
    <text evidence="5 6">Belongs to the XseA family.</text>
</comment>
<evidence type="ECO:0000256" key="3">
    <source>
        <dbReference type="ARBA" id="ARBA00022801"/>
    </source>
</evidence>
<comment type="subcellular location">
    <subcellularLocation>
        <location evidence="5 6">Cytoplasm</location>
    </subcellularLocation>
</comment>
<evidence type="ECO:0000256" key="5">
    <source>
        <dbReference type="HAMAP-Rule" id="MF_00378"/>
    </source>
</evidence>
<feature type="domain" description="Exonuclease VII large subunit C-terminal" evidence="7">
    <location>
        <begin position="123"/>
        <end position="436"/>
    </location>
</feature>
<dbReference type="GO" id="GO:0006308">
    <property type="term" value="P:DNA catabolic process"/>
    <property type="evidence" value="ECO:0007669"/>
    <property type="project" value="UniProtKB-UniRule"/>
</dbReference>
<dbReference type="EMBL" id="CP022355">
    <property type="protein sequence ID" value="ASK78452.1"/>
    <property type="molecule type" value="Genomic_DNA"/>
</dbReference>
<dbReference type="GO" id="GO:0005737">
    <property type="term" value="C:cytoplasm"/>
    <property type="evidence" value="ECO:0007669"/>
    <property type="project" value="UniProtKB-SubCell"/>
</dbReference>
<dbReference type="InterPro" id="IPR025824">
    <property type="entry name" value="OB-fold_nuc-bd_dom"/>
</dbReference>
<protein>
    <recommendedName>
        <fullName evidence="5">Exodeoxyribonuclease 7 large subunit</fullName>
        <ecNumber evidence="5">3.1.11.6</ecNumber>
    </recommendedName>
    <alternativeName>
        <fullName evidence="5">Exodeoxyribonuclease VII large subunit</fullName>
        <shortName evidence="5">Exonuclease VII large subunit</shortName>
    </alternativeName>
</protein>
<sequence length="443" mass="50237">MDSTKIHTVSSLNNLVKRILENNIDHIYLTGEISNLSKPISGHWYFSLKDSTSSVKCAMFRTSNKFLSFEPINGDQIMVLAKVTLYSARGDYQLIIEKMKPFGEGLLKRQYEILKTKLSSEGLFDKVHKKALPKNIGKVGVFTSETGAAIHDILNVLKRRNPSLEIYLYSSIVQGEKSEQSLLNNIALAEKENICDVYIITRGGGSLEDLWSFNSEKLARRIFSFKKPIISAVGHEIDTTITDYICDLRAATPSVAAEIISVDIVKLVTDIFGKVNQIERLVSNKLKEKYLCLEKKSEQINSLNPTRIIQNNFQKNDYIAEKLNNLILNKIIELTNKIQAKNLELDHKIVVSKINKYGYSFQQKEILLNSILAQIVDLKKNMSHQKLNHLSHLNPLDIFKKGYSITVNSERKVIRSKKDVICGEHIETTIKDGKIVSKVIQIN</sequence>
<dbReference type="CDD" id="cd04489">
    <property type="entry name" value="ExoVII_LU_OBF"/>
    <property type="match status" value="1"/>
</dbReference>
<dbReference type="Proteomes" id="UP000242175">
    <property type="component" value="Chromosome large"/>
</dbReference>
<accession>A0A220VE64</accession>
<keyword evidence="1 5" id="KW-0963">Cytoplasm</keyword>
<dbReference type="RefSeq" id="WP_089073360.1">
    <property type="nucleotide sequence ID" value="NZ_CBCSAM010000001.1"/>
</dbReference>